<feature type="region of interest" description="Disordered" evidence="1">
    <location>
        <begin position="1"/>
        <end position="21"/>
    </location>
</feature>
<evidence type="ECO:0000256" key="1">
    <source>
        <dbReference type="SAM" id="MobiDB-lite"/>
    </source>
</evidence>
<evidence type="ECO:0000259" key="2">
    <source>
        <dbReference type="Pfam" id="PF20150"/>
    </source>
</evidence>
<dbReference type="GeneID" id="19465726"/>
<dbReference type="PANTHER" id="PTHR35910:SF1">
    <property type="entry name" value="2EXR DOMAIN-CONTAINING PROTEIN"/>
    <property type="match status" value="1"/>
</dbReference>
<dbReference type="KEGG" id="glz:GLAREA_06673"/>
<keyword evidence="4" id="KW-1185">Reference proteome</keyword>
<accession>S3D7A3</accession>
<evidence type="ECO:0000313" key="3">
    <source>
        <dbReference type="EMBL" id="EPE33660.1"/>
    </source>
</evidence>
<dbReference type="EMBL" id="KE145357">
    <property type="protein sequence ID" value="EPE33660.1"/>
    <property type="molecule type" value="Genomic_DNA"/>
</dbReference>
<name>S3D7A3_GLAL2</name>
<dbReference type="PANTHER" id="PTHR35910">
    <property type="entry name" value="2EXR DOMAIN-CONTAINING PROTEIN"/>
    <property type="match status" value="1"/>
</dbReference>
<reference evidence="3 4" key="1">
    <citation type="journal article" date="2013" name="BMC Genomics">
        <title>Genomics-driven discovery of the pneumocandin biosynthetic gene cluster in the fungus Glarea lozoyensis.</title>
        <authorList>
            <person name="Chen L."/>
            <person name="Yue Q."/>
            <person name="Zhang X."/>
            <person name="Xiang M."/>
            <person name="Wang C."/>
            <person name="Li S."/>
            <person name="Che Y."/>
            <person name="Ortiz-Lopez F.J."/>
            <person name="Bills G.F."/>
            <person name="Liu X."/>
            <person name="An Z."/>
        </authorList>
    </citation>
    <scope>NUCLEOTIDE SEQUENCE [LARGE SCALE GENOMIC DNA]</scope>
    <source>
        <strain evidence="4">ATCC 20868 / MF5171</strain>
    </source>
</reference>
<dbReference type="RefSeq" id="XP_008078812.1">
    <property type="nucleotide sequence ID" value="XM_008080621.1"/>
</dbReference>
<dbReference type="HOGENOM" id="CLU_085121_0_0_1"/>
<feature type="domain" description="2EXR" evidence="2">
    <location>
        <begin position="39"/>
        <end position="128"/>
    </location>
</feature>
<dbReference type="InterPro" id="IPR045518">
    <property type="entry name" value="2EXR"/>
</dbReference>
<protein>
    <recommendedName>
        <fullName evidence="2">2EXR domain-containing protein</fullName>
    </recommendedName>
</protein>
<dbReference type="OrthoDB" id="3565309at2759"/>
<dbReference type="AlphaFoldDB" id="S3D7A3"/>
<organism evidence="3 4">
    <name type="scientific">Glarea lozoyensis (strain ATCC 20868 / MF5171)</name>
    <dbReference type="NCBI Taxonomy" id="1116229"/>
    <lineage>
        <taxon>Eukaryota</taxon>
        <taxon>Fungi</taxon>
        <taxon>Dikarya</taxon>
        <taxon>Ascomycota</taxon>
        <taxon>Pezizomycotina</taxon>
        <taxon>Leotiomycetes</taxon>
        <taxon>Helotiales</taxon>
        <taxon>Helotiaceae</taxon>
        <taxon>Glarea</taxon>
    </lineage>
</organism>
<evidence type="ECO:0000313" key="4">
    <source>
        <dbReference type="Proteomes" id="UP000016922"/>
    </source>
</evidence>
<dbReference type="Pfam" id="PF20150">
    <property type="entry name" value="2EXR"/>
    <property type="match status" value="1"/>
</dbReference>
<proteinExistence type="predicted"/>
<gene>
    <name evidence="3" type="ORF">GLAREA_06673</name>
</gene>
<sequence>MNAIERATGPRHACKSASTSTSELPSIPARLEALNYIGLPAELRLKTIRYTMEEPQNVGIDFFTGTTYEIAKSPPPRRFTPIPIALHLNRESRIEALKHYEVLLFHSIPDNWKSSCPTIYINKAVDTLTVELKPQTDSHSWEEASMLVECIKFIDFPRSRLVVSMSEENDWLSKIRGMESWQLDDKSFREGYDKTCTAIVKKLAVFARELVRPRLRFYCATGKTDDTRFVMNELSADNMSVTMTLLVYHENKVWRFFDCNPIETEILRFEPCEGGIALHLKSNKR</sequence>
<dbReference type="Proteomes" id="UP000016922">
    <property type="component" value="Unassembled WGS sequence"/>
</dbReference>